<sequence>MISTRTTDEESNQNSSIKQQAKRQAVDQNRVESALNALYISNIALASTSSSAFPQTNATRITEPTDHATTSNNEQTLTTQSNDIPIPTSASTKKTESCRLSSAIKTRTRNRFAS</sequence>
<proteinExistence type="predicted"/>
<organism evidence="2 3">
    <name type="scientific">Rhynchophorus ferrugineus</name>
    <name type="common">Red palm weevil</name>
    <name type="synonym">Curculio ferrugineus</name>
    <dbReference type="NCBI Taxonomy" id="354439"/>
    <lineage>
        <taxon>Eukaryota</taxon>
        <taxon>Metazoa</taxon>
        <taxon>Ecdysozoa</taxon>
        <taxon>Arthropoda</taxon>
        <taxon>Hexapoda</taxon>
        <taxon>Insecta</taxon>
        <taxon>Pterygota</taxon>
        <taxon>Neoptera</taxon>
        <taxon>Endopterygota</taxon>
        <taxon>Coleoptera</taxon>
        <taxon>Polyphaga</taxon>
        <taxon>Cucujiformia</taxon>
        <taxon>Curculionidae</taxon>
        <taxon>Dryophthorinae</taxon>
        <taxon>Rhynchophorus</taxon>
    </lineage>
</organism>
<reference evidence="2" key="1">
    <citation type="submission" date="2020-08" db="EMBL/GenBank/DDBJ databases">
        <title>Genome sequencing and assembly of the red palm weevil Rhynchophorus ferrugineus.</title>
        <authorList>
            <person name="Dias G.B."/>
            <person name="Bergman C.M."/>
            <person name="Manee M."/>
        </authorList>
    </citation>
    <scope>NUCLEOTIDE SEQUENCE</scope>
    <source>
        <strain evidence="2">AA-2017</strain>
        <tissue evidence="2">Whole larva</tissue>
    </source>
</reference>
<protein>
    <submittedName>
        <fullName evidence="2">Uncharacterized protein</fullName>
    </submittedName>
</protein>
<accession>A0A834IWE6</accession>
<name>A0A834IWE6_RHYFE</name>
<feature type="region of interest" description="Disordered" evidence="1">
    <location>
        <begin position="49"/>
        <end position="114"/>
    </location>
</feature>
<evidence type="ECO:0000313" key="3">
    <source>
        <dbReference type="Proteomes" id="UP000625711"/>
    </source>
</evidence>
<feature type="compositionally biased region" description="Polar residues" evidence="1">
    <location>
        <begin position="49"/>
        <end position="105"/>
    </location>
</feature>
<dbReference type="Proteomes" id="UP000625711">
    <property type="component" value="Unassembled WGS sequence"/>
</dbReference>
<gene>
    <name evidence="2" type="ORF">GWI33_003359</name>
</gene>
<evidence type="ECO:0000256" key="1">
    <source>
        <dbReference type="SAM" id="MobiDB-lite"/>
    </source>
</evidence>
<comment type="caution">
    <text evidence="2">The sequence shown here is derived from an EMBL/GenBank/DDBJ whole genome shotgun (WGS) entry which is preliminary data.</text>
</comment>
<dbReference type="EMBL" id="JAACXV010000003">
    <property type="protein sequence ID" value="KAF7287719.1"/>
    <property type="molecule type" value="Genomic_DNA"/>
</dbReference>
<evidence type="ECO:0000313" key="2">
    <source>
        <dbReference type="EMBL" id="KAF7287719.1"/>
    </source>
</evidence>
<dbReference type="AlphaFoldDB" id="A0A834IWE6"/>
<feature type="region of interest" description="Disordered" evidence="1">
    <location>
        <begin position="1"/>
        <end position="28"/>
    </location>
</feature>
<keyword evidence="3" id="KW-1185">Reference proteome</keyword>